<dbReference type="OrthoDB" id="8842296at2759"/>
<dbReference type="PANTHER" id="PTHR47147:SF1">
    <property type="entry name" value="SYNCOILIN"/>
    <property type="match status" value="1"/>
</dbReference>
<feature type="domain" description="IF rod" evidence="4">
    <location>
        <begin position="188"/>
        <end position="487"/>
    </location>
</feature>
<evidence type="ECO:0000256" key="1">
    <source>
        <dbReference type="ARBA" id="ARBA00022754"/>
    </source>
</evidence>
<dbReference type="Pfam" id="PF00038">
    <property type="entry name" value="Filament"/>
    <property type="match status" value="1"/>
</dbReference>
<protein>
    <recommendedName>
        <fullName evidence="4">IF rod domain-containing protein</fullName>
    </recommendedName>
</protein>
<gene>
    <name evidence="5" type="ORF">KOW79_019399</name>
</gene>
<dbReference type="EMBL" id="JAHKSW010000024">
    <property type="protein sequence ID" value="KAG7317101.1"/>
    <property type="molecule type" value="Genomic_DNA"/>
</dbReference>
<dbReference type="Gene3D" id="1.20.5.170">
    <property type="match status" value="1"/>
</dbReference>
<dbReference type="AlphaFoldDB" id="A0A9D3N6N5"/>
<evidence type="ECO:0000259" key="4">
    <source>
        <dbReference type="SMART" id="SM01391"/>
    </source>
</evidence>
<feature type="coiled-coil region" evidence="3">
    <location>
        <begin position="200"/>
        <end position="248"/>
    </location>
</feature>
<reference evidence="5 6" key="1">
    <citation type="submission" date="2021-06" db="EMBL/GenBank/DDBJ databases">
        <title>Chromosome-level genome assembly of the red-tail catfish (Hemibagrus wyckioides).</title>
        <authorList>
            <person name="Shao F."/>
        </authorList>
    </citation>
    <scope>NUCLEOTIDE SEQUENCE [LARGE SCALE GENOMIC DNA]</scope>
    <source>
        <strain evidence="5">EC202008001</strain>
        <tissue evidence="5">Blood</tissue>
    </source>
</reference>
<organism evidence="5 6">
    <name type="scientific">Hemibagrus wyckioides</name>
    <dbReference type="NCBI Taxonomy" id="337641"/>
    <lineage>
        <taxon>Eukaryota</taxon>
        <taxon>Metazoa</taxon>
        <taxon>Chordata</taxon>
        <taxon>Craniata</taxon>
        <taxon>Vertebrata</taxon>
        <taxon>Euteleostomi</taxon>
        <taxon>Actinopterygii</taxon>
        <taxon>Neopterygii</taxon>
        <taxon>Teleostei</taxon>
        <taxon>Ostariophysi</taxon>
        <taxon>Siluriformes</taxon>
        <taxon>Bagridae</taxon>
        <taxon>Hemibagrus</taxon>
    </lineage>
</organism>
<feature type="coiled-coil region" evidence="3">
    <location>
        <begin position="425"/>
        <end position="480"/>
    </location>
</feature>
<dbReference type="PANTHER" id="PTHR47147">
    <property type="entry name" value="SYNCOILIN"/>
    <property type="match status" value="1"/>
</dbReference>
<feature type="coiled-coil region" evidence="3">
    <location>
        <begin position="274"/>
        <end position="333"/>
    </location>
</feature>
<evidence type="ECO:0000256" key="3">
    <source>
        <dbReference type="SAM" id="Coils"/>
    </source>
</evidence>
<dbReference type="InterPro" id="IPR027702">
    <property type="entry name" value="Syncoilin"/>
</dbReference>
<name>A0A9D3N6N5_9TELE</name>
<proteinExistence type="predicted"/>
<dbReference type="Proteomes" id="UP000824219">
    <property type="component" value="Linkage Group LG24"/>
</dbReference>
<evidence type="ECO:0000313" key="6">
    <source>
        <dbReference type="Proteomes" id="UP000824219"/>
    </source>
</evidence>
<dbReference type="SMART" id="SM01391">
    <property type="entry name" value="Filament"/>
    <property type="match status" value="1"/>
</dbReference>
<comment type="caution">
    <text evidence="5">The sequence shown here is derived from an EMBL/GenBank/DDBJ whole genome shotgun (WGS) entry which is preliminary data.</text>
</comment>
<dbReference type="InterPro" id="IPR039008">
    <property type="entry name" value="IF_rod_dom"/>
</dbReference>
<sequence>MDKSLKGQRLGDWGTGISYTATWPSQCPQVWDVEWKEKKPNYCGNKLKMEEDIDLEEPCGSLSKPKEKHDPLFIEEDEDDYFEDCLEEIQAAFALPGVSMAYSQKCQETLQAEFNVLMRQMLAQLDEFETTHETKSTLPSLCTDRENISVANCFKNSAECEDCISDTAESMAVVEHEGGTVETVPELSATMELKELGTTFESCIEEVRRLEGRKEELVQELLELEKPMEEETRALRSELEEAQKLLCKAKLQRHNLMNEMRFFKRRLFAAAKECAQSQMTLVIQQKEVEQLKEEQEEMKAFVEKLIEGIDQLHSEHQSQVQALQNQIDNMTQESSKDKTHSYLSQGRRASLDLQQYLQGGIKALEEWYEPRLVALLKRRQSSTDALIKYREQCQDLKTQLGPLKEEEQRLGLERARLEERIYLMEKQRKENVEQYRATIDRLEESSRELKTELQIQIHKIKEMEELKNSLAKQLYFYRENLEGQPPQDILLMEEKT</sequence>
<evidence type="ECO:0000256" key="2">
    <source>
        <dbReference type="ARBA" id="ARBA00023054"/>
    </source>
</evidence>
<dbReference type="GO" id="GO:0005882">
    <property type="term" value="C:intermediate filament"/>
    <property type="evidence" value="ECO:0007669"/>
    <property type="project" value="UniProtKB-KW"/>
</dbReference>
<keyword evidence="2 3" id="KW-0175">Coiled coil</keyword>
<keyword evidence="6" id="KW-1185">Reference proteome</keyword>
<keyword evidence="1" id="KW-0403">Intermediate filament</keyword>
<evidence type="ECO:0000313" key="5">
    <source>
        <dbReference type="EMBL" id="KAG7317101.1"/>
    </source>
</evidence>
<accession>A0A9D3N6N5</accession>